<dbReference type="Gene3D" id="2.70.150.10">
    <property type="entry name" value="Calcium-transporting ATPase, cytoplasmic transduction domain A"/>
    <property type="match status" value="1"/>
</dbReference>
<dbReference type="NCBIfam" id="TIGR01494">
    <property type="entry name" value="ATPase_P-type"/>
    <property type="match status" value="2"/>
</dbReference>
<dbReference type="SFLD" id="SFLDG00002">
    <property type="entry name" value="C1.7:_P-type_atpase_like"/>
    <property type="match status" value="1"/>
</dbReference>
<dbReference type="SFLD" id="SFLDF00027">
    <property type="entry name" value="p-type_atpase"/>
    <property type="match status" value="1"/>
</dbReference>
<dbReference type="GO" id="GO:0005524">
    <property type="term" value="F:ATP binding"/>
    <property type="evidence" value="ECO:0007669"/>
    <property type="project" value="InterPro"/>
</dbReference>
<dbReference type="PRINTS" id="PR00119">
    <property type="entry name" value="CATATPASE"/>
</dbReference>
<keyword evidence="5 7" id="KW-1133">Transmembrane helix</keyword>
<reference evidence="9 10" key="2">
    <citation type="journal article" date="2010" name="J Osaka Dent Univ">
        <title>Isolation and identification of Rothia mucilaginosa from persistent apical periodontitis lesions.</title>
        <authorList>
            <person name="Yamane K."/>
            <person name="Yoshida M."/>
            <person name="Fujihira T."/>
            <person name="Baba T."/>
            <person name="Tsuji N."/>
            <person name="Hayashi H."/>
            <person name="Sugimori C."/>
            <person name="Yamanaka T."/>
            <person name="Mashimo C."/>
            <person name="Nambu T."/>
            <person name="Kawai H."/>
            <person name="Fukushima H."/>
        </authorList>
    </citation>
    <scope>NUCLEOTIDE SEQUENCE [LARGE SCALE GENOMIC DNA]</scope>
    <source>
        <strain evidence="9 10">DY-18</strain>
    </source>
</reference>
<dbReference type="InterPro" id="IPR001757">
    <property type="entry name" value="P_typ_ATPase"/>
</dbReference>
<dbReference type="InterPro" id="IPR036412">
    <property type="entry name" value="HAD-like_sf"/>
</dbReference>
<dbReference type="GO" id="GO:0005388">
    <property type="term" value="F:P-type calcium transporter activity"/>
    <property type="evidence" value="ECO:0007669"/>
    <property type="project" value="TreeGrafter"/>
</dbReference>
<evidence type="ECO:0000256" key="5">
    <source>
        <dbReference type="ARBA" id="ARBA00022989"/>
    </source>
</evidence>
<feature type="transmembrane region" description="Helical" evidence="7">
    <location>
        <begin position="300"/>
        <end position="329"/>
    </location>
</feature>
<dbReference type="KEGG" id="rmu:RMDY18_17860"/>
<dbReference type="InterPro" id="IPR008250">
    <property type="entry name" value="ATPase_P-typ_transduc_dom_A_sf"/>
</dbReference>
<comment type="subcellular location">
    <subcellularLocation>
        <location evidence="1">Cell membrane</location>
        <topology evidence="1">Multi-pass membrane protein</topology>
    </subcellularLocation>
</comment>
<dbReference type="STRING" id="680646.RMDY18_17860"/>
<keyword evidence="3" id="KW-0460">Magnesium</keyword>
<feature type="transmembrane region" description="Helical" evidence="7">
    <location>
        <begin position="113"/>
        <end position="131"/>
    </location>
</feature>
<feature type="transmembrane region" description="Helical" evidence="7">
    <location>
        <begin position="260"/>
        <end position="280"/>
    </location>
</feature>
<evidence type="ECO:0000256" key="6">
    <source>
        <dbReference type="ARBA" id="ARBA00023136"/>
    </source>
</evidence>
<feature type="domain" description="P-type ATPase A" evidence="8">
    <location>
        <begin position="146"/>
        <end position="242"/>
    </location>
</feature>
<keyword evidence="10" id="KW-1185">Reference proteome</keyword>
<evidence type="ECO:0000256" key="7">
    <source>
        <dbReference type="SAM" id="Phobius"/>
    </source>
</evidence>
<gene>
    <name evidence="9" type="ordered locus">RMDY18_17860</name>
</gene>
<feature type="transmembrane region" description="Helical" evidence="7">
    <location>
        <begin position="681"/>
        <end position="700"/>
    </location>
</feature>
<reference evidence="10" key="1">
    <citation type="submission" date="2009-07" db="EMBL/GenBank/DDBJ databases">
        <title>Complete genome sequence of Rothia mucilaginosa DJ.</title>
        <authorList>
            <person name="Yamane K."/>
            <person name="Nambu T."/>
            <person name="Mashimo C."/>
            <person name="Sugimori C."/>
            <person name="Yamanaka T."/>
            <person name="Leung K."/>
            <person name="Fukushima H."/>
        </authorList>
    </citation>
    <scope>NUCLEOTIDE SEQUENCE [LARGE SCALE GENOMIC DNA]</scope>
    <source>
        <strain evidence="10">DY-18</strain>
    </source>
</reference>
<protein>
    <submittedName>
        <fullName evidence="9">Cation transport ATPase</fullName>
    </submittedName>
</protein>
<dbReference type="GO" id="GO:0016887">
    <property type="term" value="F:ATP hydrolysis activity"/>
    <property type="evidence" value="ECO:0007669"/>
    <property type="project" value="InterPro"/>
</dbReference>
<dbReference type="Gene3D" id="1.20.1110.10">
    <property type="entry name" value="Calcium-transporting ATPase, transmembrane domain"/>
    <property type="match status" value="1"/>
</dbReference>
<evidence type="ECO:0000313" key="10">
    <source>
        <dbReference type="Proteomes" id="UP000001883"/>
    </source>
</evidence>
<dbReference type="InterPro" id="IPR018303">
    <property type="entry name" value="ATPase_P-typ_P_site"/>
</dbReference>
<feature type="transmembrane region" description="Helical" evidence="7">
    <location>
        <begin position="797"/>
        <end position="817"/>
    </location>
</feature>
<dbReference type="PROSITE" id="PS00154">
    <property type="entry name" value="ATPASE_E1_E2"/>
    <property type="match status" value="1"/>
</dbReference>
<dbReference type="InterPro" id="IPR059000">
    <property type="entry name" value="ATPase_P-type_domA"/>
</dbReference>
<reference evidence="9 10" key="3">
    <citation type="journal article" date="2010" name="Sequencing">
        <title>Complete Genome Sequence of Rothia mucilaginosa DY-18: A Clinical Isolate with Dense Meshwork-Like Structures from a Persistent Apical Periodontitis Lesion.</title>
        <authorList>
            <person name="Yamane K."/>
            <person name="Nambu T."/>
            <person name="Yamanaka T."/>
            <person name="Mashimo C."/>
            <person name="Sugimori C."/>
            <person name="Leung K.-P."/>
            <person name="Fukushima H."/>
        </authorList>
    </citation>
    <scope>NUCLEOTIDE SEQUENCE [LARGE SCALE GENOMIC DNA]</scope>
    <source>
        <strain evidence="9 10">DY-18</strain>
    </source>
</reference>
<evidence type="ECO:0000256" key="4">
    <source>
        <dbReference type="ARBA" id="ARBA00022967"/>
    </source>
</evidence>
<feature type="transmembrane region" description="Helical" evidence="7">
    <location>
        <begin position="768"/>
        <end position="785"/>
    </location>
</feature>
<dbReference type="PRINTS" id="PR00120">
    <property type="entry name" value="HATPASE"/>
</dbReference>
<feature type="transmembrane region" description="Helical" evidence="7">
    <location>
        <begin position="829"/>
        <end position="848"/>
    </location>
</feature>
<dbReference type="Proteomes" id="UP000001883">
    <property type="component" value="Chromosome"/>
</dbReference>
<evidence type="ECO:0000259" key="8">
    <source>
        <dbReference type="Pfam" id="PF00122"/>
    </source>
</evidence>
<dbReference type="Gene3D" id="3.40.50.1000">
    <property type="entry name" value="HAD superfamily/HAD-like"/>
    <property type="match status" value="1"/>
</dbReference>
<dbReference type="InterPro" id="IPR023298">
    <property type="entry name" value="ATPase_P-typ_TM_dom_sf"/>
</dbReference>
<evidence type="ECO:0000313" key="9">
    <source>
        <dbReference type="EMBL" id="BAI65618.1"/>
    </source>
</evidence>
<name>D2NPQ0_ROTMD</name>
<accession>D2NPQ0</accession>
<dbReference type="InterPro" id="IPR023299">
    <property type="entry name" value="ATPase_P-typ_cyto_dom_N"/>
</dbReference>
<keyword evidence="6 7" id="KW-0472">Membrane</keyword>
<keyword evidence="2 7" id="KW-0812">Transmembrane</keyword>
<feature type="transmembrane region" description="Helical" evidence="7">
    <location>
        <begin position="87"/>
        <end position="107"/>
    </location>
</feature>
<evidence type="ECO:0000256" key="2">
    <source>
        <dbReference type="ARBA" id="ARBA00022692"/>
    </source>
</evidence>
<dbReference type="SUPFAM" id="SSF81665">
    <property type="entry name" value="Calcium ATPase, transmembrane domain M"/>
    <property type="match status" value="1"/>
</dbReference>
<sequence>MSAILNSIQFSIPSIRERDPRMDPQQKTATPAVAGYIPEYSETPHSGSFDIAQHGLSSDDVARLTAEGRVNTQNNKSSRTLWSIMRAHLFTVFNFVLGACGAVVIMYQRWADLLFLAAVIANVVIGFVQEYKAKLELDRISLLDRSPATAVRDGKSVEVPMEQLVEGDVVILKRGDQVPADAVVLTSDSLELDESLLTGENDPIAKRPGDMVLSASSVLGGTGRVLLSHVGANSRASKISDEARQFSRIQSELRDALNRVVRWITVGLAVIIPVVSWGQIQAAGGLETVQQNHLWEQVSIAVVSSVASMIPQGLALMTTLAFAAAAVALGRKHNILVQEQPAVEVLARVDVVCFDKTGTLTEGGVIFDSVRPLDTVAEAEGPDADSAEHTSWRASLPAGWNEALAWFGHDENANPTAAALTGGFSDASSASVSGIVPFSSALRFSAIEFKDSGAWLLGAPEALLAKGTAERERAAELAALGLRTMVLAHASAVVRNEKDEPIQKIPSDATPVLFVIFRENVRADAPEIVEYFHRQGVTLKVFSGDNPFTVAAAAKTAGMDTSAGAVDASTLPEDGPELAEAAATHNIFGRVSPEQKKNMVIALKERGHVVAMTGDGINDALALKHASLGIAMGNAAPATKAVSRLVLLDGKFSSLPAALEQGRQVITNIEMVANLFLTKTGFAILLGVLFSIFGLTFPFLPRQYSTADFLIVGASSFALTLLPNSRRYVPGFLRRVLNYTVPNSIIVVAMLLAVTFTARGMGVEDIRQVQTASFITLVMMGLWNLAAVARPFNRARVLLFGALLAVFFAALFVPILVEYHQFVTVLPHLLWTALGAGVLGAALIEVNAHRNRRWQKRNYPELEVAPLNFFPAK</sequence>
<dbReference type="GO" id="GO:0005886">
    <property type="term" value="C:plasma membrane"/>
    <property type="evidence" value="ECO:0007669"/>
    <property type="project" value="UniProtKB-SubCell"/>
</dbReference>
<dbReference type="EMBL" id="AP011540">
    <property type="protein sequence ID" value="BAI65618.1"/>
    <property type="molecule type" value="Genomic_DNA"/>
</dbReference>
<dbReference type="InterPro" id="IPR044492">
    <property type="entry name" value="P_typ_ATPase_HD_dom"/>
</dbReference>
<dbReference type="AlphaFoldDB" id="D2NPQ0"/>
<dbReference type="PANTHER" id="PTHR24093:SF508">
    <property type="entry name" value="CALCIUM-TRANSPORTING ATPASE CTPE"/>
    <property type="match status" value="1"/>
</dbReference>
<dbReference type="eggNOG" id="COG0474">
    <property type="taxonomic scope" value="Bacteria"/>
</dbReference>
<dbReference type="SUPFAM" id="SSF81653">
    <property type="entry name" value="Calcium ATPase, transduction domain A"/>
    <property type="match status" value="1"/>
</dbReference>
<dbReference type="SUPFAM" id="SSF56784">
    <property type="entry name" value="HAD-like"/>
    <property type="match status" value="1"/>
</dbReference>
<evidence type="ECO:0000256" key="3">
    <source>
        <dbReference type="ARBA" id="ARBA00022842"/>
    </source>
</evidence>
<proteinExistence type="predicted"/>
<dbReference type="PANTHER" id="PTHR24093">
    <property type="entry name" value="CATION TRANSPORTING ATPASE"/>
    <property type="match status" value="1"/>
</dbReference>
<dbReference type="Pfam" id="PF00702">
    <property type="entry name" value="Hydrolase"/>
    <property type="match status" value="1"/>
</dbReference>
<dbReference type="SFLD" id="SFLDS00003">
    <property type="entry name" value="Haloacid_Dehalogenase"/>
    <property type="match status" value="1"/>
</dbReference>
<dbReference type="Pfam" id="PF00122">
    <property type="entry name" value="E1-E2_ATPase"/>
    <property type="match status" value="1"/>
</dbReference>
<dbReference type="InterPro" id="IPR023214">
    <property type="entry name" value="HAD_sf"/>
</dbReference>
<evidence type="ECO:0000256" key="1">
    <source>
        <dbReference type="ARBA" id="ARBA00004651"/>
    </source>
</evidence>
<organism evidence="9 10">
    <name type="scientific">Rothia mucilaginosa (strain DY-18)</name>
    <name type="common">Stomatococcus mucilaginosus</name>
    <dbReference type="NCBI Taxonomy" id="680646"/>
    <lineage>
        <taxon>Bacteria</taxon>
        <taxon>Bacillati</taxon>
        <taxon>Actinomycetota</taxon>
        <taxon>Actinomycetes</taxon>
        <taxon>Micrococcales</taxon>
        <taxon>Micrococcaceae</taxon>
        <taxon>Rothia</taxon>
    </lineage>
</organism>
<feature type="transmembrane region" description="Helical" evidence="7">
    <location>
        <begin position="736"/>
        <end position="756"/>
    </location>
</feature>
<dbReference type="Gene3D" id="3.40.1110.10">
    <property type="entry name" value="Calcium-transporting ATPase, cytoplasmic domain N"/>
    <property type="match status" value="1"/>
</dbReference>
<keyword evidence="4" id="KW-1278">Translocase</keyword>
<dbReference type="HOGENOM" id="CLU_002360_5_1_11"/>
<feature type="transmembrane region" description="Helical" evidence="7">
    <location>
        <begin position="706"/>
        <end position="724"/>
    </location>
</feature>